<accession>A0A3E1NFA4</accession>
<dbReference type="OrthoDB" id="9841993at2"/>
<protein>
    <submittedName>
        <fullName evidence="1">Uncharacterized protein</fullName>
    </submittedName>
</protein>
<dbReference type="RefSeq" id="WP_116848761.1">
    <property type="nucleotide sequence ID" value="NZ_QTJU01000008.1"/>
</dbReference>
<name>A0A3E1NFA4_9BACT</name>
<dbReference type="EMBL" id="QTJU01000008">
    <property type="protein sequence ID" value="RFM26557.1"/>
    <property type="molecule type" value="Genomic_DNA"/>
</dbReference>
<evidence type="ECO:0000313" key="2">
    <source>
        <dbReference type="Proteomes" id="UP000261284"/>
    </source>
</evidence>
<sequence length="164" mass="18585">MKYWCYRVVKKLRWLSDFRKPRFASLDCIDLVVENRQLLLLSWDTVHAGKIRVSPGNIVYRKRNGAAVCSLPAGTACVTIKLSNVWRSVKTVLPLKHVHIDAQTLHYFDAVFLNALTCSIATVQPGFTMPAIQLKKLQLQLPLTINAAVYSISINQPQLTYYVP</sequence>
<organism evidence="1 2">
    <name type="scientific">Deminuibacter soli</name>
    <dbReference type="NCBI Taxonomy" id="2291815"/>
    <lineage>
        <taxon>Bacteria</taxon>
        <taxon>Pseudomonadati</taxon>
        <taxon>Bacteroidota</taxon>
        <taxon>Chitinophagia</taxon>
        <taxon>Chitinophagales</taxon>
        <taxon>Chitinophagaceae</taxon>
        <taxon>Deminuibacter</taxon>
    </lineage>
</organism>
<proteinExistence type="predicted"/>
<gene>
    <name evidence="1" type="ORF">DXN05_18440</name>
</gene>
<dbReference type="Proteomes" id="UP000261284">
    <property type="component" value="Unassembled WGS sequence"/>
</dbReference>
<comment type="caution">
    <text evidence="1">The sequence shown here is derived from an EMBL/GenBank/DDBJ whole genome shotgun (WGS) entry which is preliminary data.</text>
</comment>
<evidence type="ECO:0000313" key="1">
    <source>
        <dbReference type="EMBL" id="RFM26557.1"/>
    </source>
</evidence>
<reference evidence="1 2" key="1">
    <citation type="submission" date="2018-08" db="EMBL/GenBank/DDBJ databases">
        <title>Chitinophagaceae sp. K23C18032701, a novel bacterium isolated from forest soil.</title>
        <authorList>
            <person name="Wang C."/>
        </authorList>
    </citation>
    <scope>NUCLEOTIDE SEQUENCE [LARGE SCALE GENOMIC DNA]</scope>
    <source>
        <strain evidence="1 2">K23C18032701</strain>
    </source>
</reference>
<dbReference type="AlphaFoldDB" id="A0A3E1NFA4"/>
<keyword evidence="2" id="KW-1185">Reference proteome</keyword>